<dbReference type="EMBL" id="HBEG01022402">
    <property type="protein sequence ID" value="CAD8358246.1"/>
    <property type="molecule type" value="Transcribed_RNA"/>
</dbReference>
<organism evidence="2">
    <name type="scientific">Pyrodinium bahamense</name>
    <dbReference type="NCBI Taxonomy" id="73915"/>
    <lineage>
        <taxon>Eukaryota</taxon>
        <taxon>Sar</taxon>
        <taxon>Alveolata</taxon>
        <taxon>Dinophyceae</taxon>
        <taxon>Gonyaulacales</taxon>
        <taxon>Pyrocystaceae</taxon>
        <taxon>Pyrodinium</taxon>
    </lineage>
</organism>
<accession>A0A7S0AAM5</accession>
<sequence>MMPAGGAARHVQLAVLRRRRAAQMGIARSHSTGVPPRLGSRPSLTSSMPLQPDAMVEAEVRRFRVLVIGFARVAMIFSSPGMLRAGVVGTGTQTLGTPASKINWVECPTALLASDVKHPALVLLLLAWRCAPVIGSARDVMTMSLRRTVRVGDVAHQDRPPMAMGMGSSLSPAVRRA</sequence>
<evidence type="ECO:0000313" key="2">
    <source>
        <dbReference type="EMBL" id="CAD8358246.1"/>
    </source>
</evidence>
<proteinExistence type="predicted"/>
<gene>
    <name evidence="2" type="ORF">PBAH0796_LOCUS13613</name>
</gene>
<dbReference type="AlphaFoldDB" id="A0A7S0AAM5"/>
<name>A0A7S0AAM5_9DINO</name>
<feature type="region of interest" description="Disordered" evidence="1">
    <location>
        <begin position="26"/>
        <end position="46"/>
    </location>
</feature>
<evidence type="ECO:0000256" key="1">
    <source>
        <dbReference type="SAM" id="MobiDB-lite"/>
    </source>
</evidence>
<reference evidence="2" key="1">
    <citation type="submission" date="2021-01" db="EMBL/GenBank/DDBJ databases">
        <authorList>
            <person name="Corre E."/>
            <person name="Pelletier E."/>
            <person name="Niang G."/>
            <person name="Scheremetjew M."/>
            <person name="Finn R."/>
            <person name="Kale V."/>
            <person name="Holt S."/>
            <person name="Cochrane G."/>
            <person name="Meng A."/>
            <person name="Brown T."/>
            <person name="Cohen L."/>
        </authorList>
    </citation>
    <scope>NUCLEOTIDE SEQUENCE</scope>
    <source>
        <strain evidence="2">Pbaha01</strain>
    </source>
</reference>
<protein>
    <submittedName>
        <fullName evidence="2">Uncharacterized protein</fullName>
    </submittedName>
</protein>